<reference evidence="4" key="1">
    <citation type="submission" date="2023-07" db="EMBL/GenBank/DDBJ databases">
        <title>Characterization of two Paracoccaceae strains isolated from Phycosphere and proposal of Xinfangfangia lacusdiani sp. nov.</title>
        <authorList>
            <person name="Deng Y."/>
            <person name="Zhang Y.Q."/>
        </authorList>
    </citation>
    <scope>NUCLEOTIDE SEQUENCE [LARGE SCALE GENOMIC DNA]</scope>
    <source>
        <strain evidence="4">CPCC 101403</strain>
    </source>
</reference>
<sequence length="451" mass="49462">MIVQAPFPCIEKIRADIYHAVWRWHFYAGLLVLPFMITLSLSGGMYLFRTEIDNWYHADLKRVAVAGSVTVPPTAMVAAALEAVPGRAIQFIQPSAPGLTAEITVATDQGRVAVYVNPYNAAVQGILADRGTIMWTIRKLHSLEYFGKYAPYLIEIAAGWSILLVGTGVWLWWPRAQKGGIITVRSNPRRRVFWRDLHAVTGIFVAIFLLFLAVSGMPWSRVWGAKFNELANGHNYGYPDGLMINVPMSGHKLEDMSTTSWSLMQAMVPESAAGGMQPITLDQAVDKLDRLGLHVGYTVALPDSNEGVYTGSVYPDDLSQQRVVHLDQYTGTPLLDLSYTDYGVIAKWIEWGVNTHIGQTFGLINKIVLLAACVAIVVLALSAAIMWWKRRPSGSLGVPPMPARKAALRGLLAILGIGGLIFPLVGASLMVMIALDTLYVRLISSRISTAV</sequence>
<keyword evidence="1" id="KW-0472">Membrane</keyword>
<feature type="transmembrane region" description="Helical" evidence="1">
    <location>
        <begin position="367"/>
        <end position="388"/>
    </location>
</feature>
<feature type="transmembrane region" description="Helical" evidence="1">
    <location>
        <begin position="24"/>
        <end position="48"/>
    </location>
</feature>
<proteinExistence type="predicted"/>
<keyword evidence="1" id="KW-1133">Transmembrane helix</keyword>
<dbReference type="PANTHER" id="PTHR34219">
    <property type="entry name" value="IRON-REGULATED INNER MEMBRANE PROTEIN-RELATED"/>
    <property type="match status" value="1"/>
</dbReference>
<gene>
    <name evidence="3" type="ORF">RM190_22410</name>
</gene>
<dbReference type="InterPro" id="IPR005625">
    <property type="entry name" value="PepSY-ass_TM"/>
</dbReference>
<feature type="transmembrane region" description="Helical" evidence="1">
    <location>
        <begin position="149"/>
        <end position="173"/>
    </location>
</feature>
<keyword evidence="1" id="KW-0812">Transmembrane</keyword>
<comment type="caution">
    <text evidence="3">The sequence shown here is derived from an EMBL/GenBank/DDBJ whole genome shotgun (WGS) entry which is preliminary data.</text>
</comment>
<dbReference type="PANTHER" id="PTHR34219:SF1">
    <property type="entry name" value="PEPSY DOMAIN-CONTAINING PROTEIN"/>
    <property type="match status" value="1"/>
</dbReference>
<keyword evidence="4" id="KW-1185">Reference proteome</keyword>
<feature type="transmembrane region" description="Helical" evidence="1">
    <location>
        <begin position="408"/>
        <end position="435"/>
    </location>
</feature>
<dbReference type="Pfam" id="PF03929">
    <property type="entry name" value="PepSY_TM"/>
    <property type="match status" value="1"/>
</dbReference>
<protein>
    <submittedName>
        <fullName evidence="3">PepSY domain-containing protein</fullName>
    </submittedName>
</protein>
<dbReference type="RefSeq" id="WP_311761712.1">
    <property type="nucleotide sequence ID" value="NZ_JAVRQI010000028.1"/>
</dbReference>
<evidence type="ECO:0000256" key="1">
    <source>
        <dbReference type="SAM" id="Phobius"/>
    </source>
</evidence>
<dbReference type="Proteomes" id="UP001251085">
    <property type="component" value="Unassembled WGS sequence"/>
</dbReference>
<dbReference type="EMBL" id="JAVRQI010000028">
    <property type="protein sequence ID" value="MDT1064627.1"/>
    <property type="molecule type" value="Genomic_DNA"/>
</dbReference>
<accession>A0ABU3ELH3</accession>
<dbReference type="Pfam" id="PF03413">
    <property type="entry name" value="PepSY"/>
    <property type="match status" value="1"/>
</dbReference>
<feature type="domain" description="PepSY" evidence="2">
    <location>
        <begin position="77"/>
        <end position="126"/>
    </location>
</feature>
<evidence type="ECO:0000313" key="4">
    <source>
        <dbReference type="Proteomes" id="UP001251085"/>
    </source>
</evidence>
<name>A0ABU3ELH3_9RHOB</name>
<evidence type="ECO:0000259" key="2">
    <source>
        <dbReference type="Pfam" id="PF03413"/>
    </source>
</evidence>
<feature type="transmembrane region" description="Helical" evidence="1">
    <location>
        <begin position="193"/>
        <end position="214"/>
    </location>
</feature>
<dbReference type="InterPro" id="IPR025711">
    <property type="entry name" value="PepSY"/>
</dbReference>
<evidence type="ECO:0000313" key="3">
    <source>
        <dbReference type="EMBL" id="MDT1064627.1"/>
    </source>
</evidence>
<organism evidence="3 4">
    <name type="scientific">Paracoccus broussonetiae</name>
    <dbReference type="NCBI Taxonomy" id="3075834"/>
    <lineage>
        <taxon>Bacteria</taxon>
        <taxon>Pseudomonadati</taxon>
        <taxon>Pseudomonadota</taxon>
        <taxon>Alphaproteobacteria</taxon>
        <taxon>Rhodobacterales</taxon>
        <taxon>Paracoccaceae</taxon>
        <taxon>Paracoccus</taxon>
    </lineage>
</organism>